<evidence type="ECO:0000256" key="1">
    <source>
        <dbReference type="SAM" id="MobiDB-lite"/>
    </source>
</evidence>
<evidence type="ECO:0000313" key="3">
    <source>
        <dbReference type="Proteomes" id="UP000743370"/>
    </source>
</evidence>
<gene>
    <name evidence="2" type="ORF">HKW66_Vig0043930</name>
</gene>
<organism evidence="2 3">
    <name type="scientific">Phaseolus angularis</name>
    <name type="common">Azuki bean</name>
    <name type="synonym">Vigna angularis</name>
    <dbReference type="NCBI Taxonomy" id="3914"/>
    <lineage>
        <taxon>Eukaryota</taxon>
        <taxon>Viridiplantae</taxon>
        <taxon>Streptophyta</taxon>
        <taxon>Embryophyta</taxon>
        <taxon>Tracheophyta</taxon>
        <taxon>Spermatophyta</taxon>
        <taxon>Magnoliopsida</taxon>
        <taxon>eudicotyledons</taxon>
        <taxon>Gunneridae</taxon>
        <taxon>Pentapetalae</taxon>
        <taxon>rosids</taxon>
        <taxon>fabids</taxon>
        <taxon>Fabales</taxon>
        <taxon>Fabaceae</taxon>
        <taxon>Papilionoideae</taxon>
        <taxon>50 kb inversion clade</taxon>
        <taxon>NPAAA clade</taxon>
        <taxon>indigoferoid/millettioid clade</taxon>
        <taxon>Phaseoleae</taxon>
        <taxon>Vigna</taxon>
    </lineage>
</organism>
<protein>
    <submittedName>
        <fullName evidence="2">Uncharacterized protein</fullName>
    </submittedName>
</protein>
<dbReference type="Proteomes" id="UP000743370">
    <property type="component" value="Unassembled WGS sequence"/>
</dbReference>
<accession>A0A8T0L228</accession>
<evidence type="ECO:0000313" key="2">
    <source>
        <dbReference type="EMBL" id="KAG2405138.1"/>
    </source>
</evidence>
<dbReference type="AlphaFoldDB" id="A0A8T0L228"/>
<reference evidence="2 3" key="1">
    <citation type="submission" date="2020-05" db="EMBL/GenBank/DDBJ databases">
        <title>Vigna angularis (adzuki bean) Var. LongXiaoDou No. 4 denovo assembly.</title>
        <authorList>
            <person name="Xiang H."/>
        </authorList>
    </citation>
    <scope>NUCLEOTIDE SEQUENCE [LARGE SCALE GENOMIC DNA]</scope>
    <source>
        <tissue evidence="2">Leaf</tissue>
    </source>
</reference>
<feature type="compositionally biased region" description="Polar residues" evidence="1">
    <location>
        <begin position="7"/>
        <end position="23"/>
    </location>
</feature>
<dbReference type="EMBL" id="JABFOF010000002">
    <property type="protein sequence ID" value="KAG2405138.1"/>
    <property type="molecule type" value="Genomic_DNA"/>
</dbReference>
<name>A0A8T0L228_PHAAN</name>
<proteinExistence type="predicted"/>
<feature type="region of interest" description="Disordered" evidence="1">
    <location>
        <begin position="1"/>
        <end position="23"/>
    </location>
</feature>
<comment type="caution">
    <text evidence="2">The sequence shown here is derived from an EMBL/GenBank/DDBJ whole genome shotgun (WGS) entry which is preliminary data.</text>
</comment>
<sequence>MDLSPFLQISGSETSLSNQTPSTLRGASLHHLLLLQNLHQHLPHPYGPPPFLRLGLNPDTATSALTFHLDPTTLRRFPEKPLILVEGRDVGGGVVGGGRGREREDGYMGGERVGVDFAKARGGGGMQPGELRGLVGE</sequence>